<evidence type="ECO:0000313" key="3">
    <source>
        <dbReference type="Proteomes" id="UP000050786"/>
    </source>
</evidence>
<sequence length="190" mass="21262">MSLVSTMIKRLLSHCPKSFRAREDGSIAVEAVLVAPMLFWTIMAGYTYFEAYRQSASNIKAAHTIGDLISRETREINSAYIDVMEEMFSLMVANQADLKIRISLVLYDVAADSHSVNWSAIRGGFTEKLTDANIGQYKDALPPMSDQNTLILVETSNTFVPLFRVGLGNIELENFIFTRPRFANNIKGNV</sequence>
<evidence type="ECO:0000313" key="2">
    <source>
        <dbReference type="EMBL" id="CUH43959.1"/>
    </source>
</evidence>
<keyword evidence="1" id="KW-0472">Membrane</keyword>
<name>A0A0P1E5Q2_9RHOB</name>
<keyword evidence="3" id="KW-1185">Reference proteome</keyword>
<dbReference type="EMBL" id="CYPS01000043">
    <property type="protein sequence ID" value="CUH43959.1"/>
    <property type="molecule type" value="Genomic_DNA"/>
</dbReference>
<evidence type="ECO:0000256" key="1">
    <source>
        <dbReference type="SAM" id="Phobius"/>
    </source>
</evidence>
<keyword evidence="1" id="KW-1133">Transmembrane helix</keyword>
<dbReference type="AlphaFoldDB" id="A0A0P1E5Q2"/>
<feature type="transmembrane region" description="Helical" evidence="1">
    <location>
        <begin position="27"/>
        <end position="49"/>
    </location>
</feature>
<reference evidence="3" key="1">
    <citation type="submission" date="2015-09" db="EMBL/GenBank/DDBJ databases">
        <authorList>
            <person name="Rodrigo-Torres L."/>
            <person name="Arahal D.R."/>
        </authorList>
    </citation>
    <scope>NUCLEOTIDE SEQUENCE [LARGE SCALE GENOMIC DNA]</scope>
    <source>
        <strain evidence="3">CECT 4293</strain>
    </source>
</reference>
<dbReference type="Proteomes" id="UP000050786">
    <property type="component" value="Unassembled WGS sequence"/>
</dbReference>
<keyword evidence="1" id="KW-0812">Transmembrane</keyword>
<protein>
    <submittedName>
        <fullName evidence="2">Flp pilus assembly protein TadG</fullName>
    </submittedName>
</protein>
<accession>A0A0P1E5Q2</accession>
<dbReference type="RefSeq" id="WP_145975890.1">
    <property type="nucleotide sequence ID" value="NZ_CYPS01000043.1"/>
</dbReference>
<gene>
    <name evidence="2" type="ORF">RUM4293_02856</name>
</gene>
<organism evidence="2 3">
    <name type="scientific">Ruegeria atlantica</name>
    <dbReference type="NCBI Taxonomy" id="81569"/>
    <lineage>
        <taxon>Bacteria</taxon>
        <taxon>Pseudomonadati</taxon>
        <taxon>Pseudomonadota</taxon>
        <taxon>Alphaproteobacteria</taxon>
        <taxon>Rhodobacterales</taxon>
        <taxon>Roseobacteraceae</taxon>
        <taxon>Ruegeria</taxon>
    </lineage>
</organism>
<proteinExistence type="predicted"/>